<dbReference type="GO" id="GO:0000455">
    <property type="term" value="P:enzyme-directed rRNA pseudouridine synthesis"/>
    <property type="evidence" value="ECO:0007669"/>
    <property type="project" value="TreeGrafter"/>
</dbReference>
<dbReference type="PANTHER" id="PTHR21600:SF81">
    <property type="entry name" value="21S RRNA PSEUDOURIDINE(2819) SYNTHASE"/>
    <property type="match status" value="1"/>
</dbReference>
<dbReference type="EMBL" id="JAACJN010000046">
    <property type="protein sequence ID" value="KAF5383906.1"/>
    <property type="molecule type" value="Genomic_DNA"/>
</dbReference>
<gene>
    <name evidence="13" type="ORF">D9757_007369</name>
</gene>
<keyword evidence="3" id="KW-0496">Mitochondrion</keyword>
<sequence length="297" mass="33148">MTFHIIFRNSRRILEPNRILYVDRAYVVVNKPDNFITQYPRDPQKSADSEAVAELVGSIPSAPNSTQLYPVHRLDKGTTGCLVFARSPAYAHAYSNQLRQMTVQKTYHALVNSSASPILSSTISGQIRVGISLKEGWPSVSSDSDARETLTDWEILETNPVLGISLVKLRLHTGIKHQLRVHMAEVLQAPILGDLQHTIRNQTERRLPLPNDRLFLHASEISFHRFRRTGKPKRVNLAVAAPLPGDFMQICRDAGFCVSSRTFVGGGLSIDGHPMQESAELDGFWISSIVQPIHKVP</sequence>
<dbReference type="Proteomes" id="UP000518752">
    <property type="component" value="Unassembled WGS sequence"/>
</dbReference>
<evidence type="ECO:0000256" key="10">
    <source>
        <dbReference type="ARBA" id="ARBA00041978"/>
    </source>
</evidence>
<keyword evidence="14" id="KW-1185">Reference proteome</keyword>
<dbReference type="PANTHER" id="PTHR21600">
    <property type="entry name" value="MITOCHONDRIAL RNA PSEUDOURIDINE SYNTHASE"/>
    <property type="match status" value="1"/>
</dbReference>
<dbReference type="EC" id="5.4.99.43" evidence="7"/>
<evidence type="ECO:0000256" key="5">
    <source>
        <dbReference type="ARBA" id="ARBA00036927"/>
    </source>
</evidence>
<dbReference type="InterPro" id="IPR006224">
    <property type="entry name" value="PsdUridine_synth_RluA-like_CS"/>
</dbReference>
<dbReference type="GO" id="GO:0003723">
    <property type="term" value="F:RNA binding"/>
    <property type="evidence" value="ECO:0007669"/>
    <property type="project" value="InterPro"/>
</dbReference>
<comment type="similarity">
    <text evidence="2">Belongs to the pseudouridine synthase RluA family.</text>
</comment>
<reference evidence="13 14" key="1">
    <citation type="journal article" date="2020" name="ISME J.">
        <title>Uncovering the hidden diversity of litter-decomposition mechanisms in mushroom-forming fungi.</title>
        <authorList>
            <person name="Floudas D."/>
            <person name="Bentzer J."/>
            <person name="Ahren D."/>
            <person name="Johansson T."/>
            <person name="Persson P."/>
            <person name="Tunlid A."/>
        </authorList>
    </citation>
    <scope>NUCLEOTIDE SEQUENCE [LARGE SCALE GENOMIC DNA]</scope>
    <source>
        <strain evidence="13 14">CBS 406.79</strain>
    </source>
</reference>
<comment type="caution">
    <text evidence="13">The sequence shown here is derived from an EMBL/GenBank/DDBJ whole genome shotgun (WGS) entry which is preliminary data.</text>
</comment>
<dbReference type="OrthoDB" id="428658at2759"/>
<evidence type="ECO:0000256" key="9">
    <source>
        <dbReference type="ARBA" id="ARBA00041561"/>
    </source>
</evidence>
<evidence type="ECO:0000256" key="1">
    <source>
        <dbReference type="ARBA" id="ARBA00004173"/>
    </source>
</evidence>
<comment type="function">
    <text evidence="6">Pseudouridylate synthase responsible for the pseudouridine-2819 formation in mitochondrial 21S rRNA. May modulate the efficiency or the fidelity of the mitochondrial translation machinery.</text>
</comment>
<dbReference type="Gene3D" id="3.30.2350.10">
    <property type="entry name" value="Pseudouridine synthase"/>
    <property type="match status" value="1"/>
</dbReference>
<evidence type="ECO:0000256" key="2">
    <source>
        <dbReference type="ARBA" id="ARBA00010876"/>
    </source>
</evidence>
<dbReference type="PROSITE" id="PS01129">
    <property type="entry name" value="PSI_RLU"/>
    <property type="match status" value="1"/>
</dbReference>
<dbReference type="GO" id="GO:0005739">
    <property type="term" value="C:mitochondrion"/>
    <property type="evidence" value="ECO:0007669"/>
    <property type="project" value="UniProtKB-SubCell"/>
</dbReference>
<feature type="domain" description="Pseudouridine synthase RsuA/RluA-like" evidence="12">
    <location>
        <begin position="26"/>
        <end position="184"/>
    </location>
</feature>
<keyword evidence="4" id="KW-0413">Isomerase</keyword>
<dbReference type="Pfam" id="PF00849">
    <property type="entry name" value="PseudoU_synth_2"/>
    <property type="match status" value="1"/>
</dbReference>
<evidence type="ECO:0000256" key="8">
    <source>
        <dbReference type="ARBA" id="ARBA00040626"/>
    </source>
</evidence>
<dbReference type="InterPro" id="IPR020103">
    <property type="entry name" value="PsdUridine_synth_cat_dom_sf"/>
</dbReference>
<evidence type="ECO:0000256" key="4">
    <source>
        <dbReference type="ARBA" id="ARBA00023235"/>
    </source>
</evidence>
<evidence type="ECO:0000313" key="14">
    <source>
        <dbReference type="Proteomes" id="UP000518752"/>
    </source>
</evidence>
<name>A0A8H5HIU1_9AGAR</name>
<evidence type="ECO:0000256" key="7">
    <source>
        <dbReference type="ARBA" id="ARBA00038947"/>
    </source>
</evidence>
<dbReference type="AlphaFoldDB" id="A0A8H5HIU1"/>
<comment type="subcellular location">
    <subcellularLocation>
        <location evidence="1">Mitochondrion</location>
    </subcellularLocation>
</comment>
<comment type="catalytic activity">
    <reaction evidence="5">
        <text>uridine(2819) in 21S rRNA = pseudouridine(2819) in 21S rRNA</text>
        <dbReference type="Rhea" id="RHEA:42556"/>
        <dbReference type="Rhea" id="RHEA-COMP:10113"/>
        <dbReference type="Rhea" id="RHEA-COMP:10114"/>
        <dbReference type="ChEBI" id="CHEBI:65314"/>
        <dbReference type="ChEBI" id="CHEBI:65315"/>
        <dbReference type="EC" id="5.4.99.43"/>
    </reaction>
</comment>
<dbReference type="InterPro" id="IPR006145">
    <property type="entry name" value="PsdUridine_synth_RsuA/RluA"/>
</dbReference>
<dbReference type="CDD" id="cd02869">
    <property type="entry name" value="PseudoU_synth_RluA_like"/>
    <property type="match status" value="1"/>
</dbReference>
<evidence type="ECO:0000256" key="11">
    <source>
        <dbReference type="ARBA" id="ARBA00042700"/>
    </source>
</evidence>
<proteinExistence type="inferred from homology"/>
<accession>A0A8H5HIU1</accession>
<dbReference type="SUPFAM" id="SSF55120">
    <property type="entry name" value="Pseudouridine synthase"/>
    <property type="match status" value="1"/>
</dbReference>
<dbReference type="InterPro" id="IPR050188">
    <property type="entry name" value="RluA_PseudoU_synthase"/>
</dbReference>
<organism evidence="13 14">
    <name type="scientific">Collybiopsis confluens</name>
    <dbReference type="NCBI Taxonomy" id="2823264"/>
    <lineage>
        <taxon>Eukaryota</taxon>
        <taxon>Fungi</taxon>
        <taxon>Dikarya</taxon>
        <taxon>Basidiomycota</taxon>
        <taxon>Agaricomycotina</taxon>
        <taxon>Agaricomycetes</taxon>
        <taxon>Agaricomycetidae</taxon>
        <taxon>Agaricales</taxon>
        <taxon>Marasmiineae</taxon>
        <taxon>Omphalotaceae</taxon>
        <taxon>Collybiopsis</taxon>
    </lineage>
</organism>
<protein>
    <recommendedName>
        <fullName evidence="8">21S rRNA pseudouridine(2819) synthase</fullName>
        <ecNumber evidence="7">5.4.99.43</ecNumber>
    </recommendedName>
    <alternativeName>
        <fullName evidence="10">Pseudouridine synthase 5</fullName>
    </alternativeName>
    <alternativeName>
        <fullName evidence="9">Pseudouridylate synthase PUS5</fullName>
    </alternativeName>
    <alternativeName>
        <fullName evidence="11">Uracil hydrolyase PUS5</fullName>
    </alternativeName>
</protein>
<evidence type="ECO:0000256" key="3">
    <source>
        <dbReference type="ARBA" id="ARBA00023128"/>
    </source>
</evidence>
<evidence type="ECO:0000313" key="13">
    <source>
        <dbReference type="EMBL" id="KAF5383906.1"/>
    </source>
</evidence>
<evidence type="ECO:0000259" key="12">
    <source>
        <dbReference type="Pfam" id="PF00849"/>
    </source>
</evidence>
<dbReference type="GO" id="GO:0160143">
    <property type="term" value="F:21S rRNA pseudouridine(2819) synthase activity"/>
    <property type="evidence" value="ECO:0007669"/>
    <property type="project" value="UniProtKB-EC"/>
</dbReference>
<evidence type="ECO:0000256" key="6">
    <source>
        <dbReference type="ARBA" id="ARBA00037513"/>
    </source>
</evidence>